<organism evidence="2 3">
    <name type="scientific">Micromonospora yangpuensis</name>
    <dbReference type="NCBI Taxonomy" id="683228"/>
    <lineage>
        <taxon>Bacteria</taxon>
        <taxon>Bacillati</taxon>
        <taxon>Actinomycetota</taxon>
        <taxon>Actinomycetes</taxon>
        <taxon>Micromonosporales</taxon>
        <taxon>Micromonosporaceae</taxon>
        <taxon>Micromonospora</taxon>
    </lineage>
</organism>
<evidence type="ECO:0000313" key="2">
    <source>
        <dbReference type="EMBL" id="SCL56858.1"/>
    </source>
</evidence>
<accession>A0A1C6USA9</accession>
<dbReference type="Proteomes" id="UP000198937">
    <property type="component" value="Unassembled WGS sequence"/>
</dbReference>
<gene>
    <name evidence="2" type="ORF">GA0070617_3364</name>
</gene>
<evidence type="ECO:0000313" key="3">
    <source>
        <dbReference type="Proteomes" id="UP000198937"/>
    </source>
</evidence>
<reference evidence="2 3" key="1">
    <citation type="submission" date="2016-06" db="EMBL/GenBank/DDBJ databases">
        <authorList>
            <person name="Kjaerup R.B."/>
            <person name="Dalgaard T.S."/>
            <person name="Juul-Madsen H.R."/>
        </authorList>
    </citation>
    <scope>NUCLEOTIDE SEQUENCE [LARGE SCALE GENOMIC DNA]</scope>
    <source>
        <strain evidence="2 3">DSM 45577</strain>
    </source>
</reference>
<sequence length="63" mass="7386">MTSSEPSGRSEDTRPRNWLERRREKVRAEIERNRRGEYTVPTWVLTVALVAMIGAWLALIFLL</sequence>
<dbReference type="AlphaFoldDB" id="A0A1C6USA9"/>
<evidence type="ECO:0000256" key="1">
    <source>
        <dbReference type="SAM" id="Phobius"/>
    </source>
</evidence>
<dbReference type="EMBL" id="FMIA01000002">
    <property type="protein sequence ID" value="SCL56858.1"/>
    <property type="molecule type" value="Genomic_DNA"/>
</dbReference>
<keyword evidence="1" id="KW-0472">Membrane</keyword>
<keyword evidence="1" id="KW-1133">Transmembrane helix</keyword>
<protein>
    <submittedName>
        <fullName evidence="2">Uncharacterized protein</fullName>
    </submittedName>
</protein>
<dbReference type="OrthoDB" id="3405270at2"/>
<keyword evidence="3" id="KW-1185">Reference proteome</keyword>
<name>A0A1C6USA9_9ACTN</name>
<dbReference type="RefSeq" id="WP_091438887.1">
    <property type="nucleotide sequence ID" value="NZ_BMMJ01000005.1"/>
</dbReference>
<proteinExistence type="predicted"/>
<feature type="transmembrane region" description="Helical" evidence="1">
    <location>
        <begin position="43"/>
        <end position="62"/>
    </location>
</feature>
<keyword evidence="1" id="KW-0812">Transmembrane</keyword>